<keyword evidence="3" id="KW-1185">Reference proteome</keyword>
<evidence type="ECO:0000313" key="3">
    <source>
        <dbReference type="Proteomes" id="UP001239445"/>
    </source>
</evidence>
<protein>
    <submittedName>
        <fullName evidence="2">Heterokaryon incompatibility protein-domain-containing protein</fullName>
    </submittedName>
</protein>
<evidence type="ECO:0000259" key="1">
    <source>
        <dbReference type="Pfam" id="PF06985"/>
    </source>
</evidence>
<name>A0AAJ0BQE8_9PEZI</name>
<dbReference type="Proteomes" id="UP001239445">
    <property type="component" value="Unassembled WGS sequence"/>
</dbReference>
<gene>
    <name evidence="2" type="ORF">QBC47DRAFT_449470</name>
</gene>
<comment type="caution">
    <text evidence="2">The sequence shown here is derived from an EMBL/GenBank/DDBJ whole genome shotgun (WGS) entry which is preliminary data.</text>
</comment>
<dbReference type="PANTHER" id="PTHR33112">
    <property type="entry name" value="DOMAIN PROTEIN, PUTATIVE-RELATED"/>
    <property type="match status" value="1"/>
</dbReference>
<dbReference type="PANTHER" id="PTHR33112:SF16">
    <property type="entry name" value="HETEROKARYON INCOMPATIBILITY DOMAIN-CONTAINING PROTEIN"/>
    <property type="match status" value="1"/>
</dbReference>
<feature type="domain" description="Heterokaryon incompatibility" evidence="1">
    <location>
        <begin position="225"/>
        <end position="379"/>
    </location>
</feature>
<dbReference type="EMBL" id="MU839827">
    <property type="protein sequence ID" value="KAK1761508.1"/>
    <property type="molecule type" value="Genomic_DNA"/>
</dbReference>
<dbReference type="InterPro" id="IPR010730">
    <property type="entry name" value="HET"/>
</dbReference>
<organism evidence="2 3">
    <name type="scientific">Echria macrotheca</name>
    <dbReference type="NCBI Taxonomy" id="438768"/>
    <lineage>
        <taxon>Eukaryota</taxon>
        <taxon>Fungi</taxon>
        <taxon>Dikarya</taxon>
        <taxon>Ascomycota</taxon>
        <taxon>Pezizomycotina</taxon>
        <taxon>Sordariomycetes</taxon>
        <taxon>Sordariomycetidae</taxon>
        <taxon>Sordariales</taxon>
        <taxon>Schizotheciaceae</taxon>
        <taxon>Echria</taxon>
    </lineage>
</organism>
<sequence>MDSLTSSLRPAAALGRQLLLLGGLMSDWCRTRPNEYGQQQCRGCDEVCSLLRWGEVQRRKDSQFRGCSQSRFFHSNFRELDMCATLSGCDTCRIFRRAFLLAQTTGLGAQSLEDPDQQWPVYAALDVSDGGDLLLLSIEAPHETVFRAAVRLGSEQCHTPRDPTRAGGRLRADFEELGKVVRDCHENHDCSWKYRWSDQNPTWLLEILHQNQVRLVKGPKNPVDYVVLSYSWGDPTTMTAAEWARIKGAATKTTNGTPVDQRLHPFSTWSLPETMQDAITITESLGFRYIWIDSVCIPKGTNWDTEASRMHEVYGNAAFTLAASSCTKATDNLLHDRSAWRHRNKACKLRGKWLYNDSPSLNAVRLGSPVSQRGWTLQEERLSPRILYWAGQRWYWSCPERQVAELSELSYSNTKDSPTGWSLPQNFLEVCRTGDEQQLNDEWLDVVEAYTRRDLARAKDRFLAISGLAVRFYNAKVESNEQLGTEEYLAGLWKDELARHLAWSVHHAADPDNHLQQFAPSWSWASLPLKVHTNTKHKFKQSEHFRLIGTPGVAPLPDKRKDRGQVIEERGRTVKVLEVEGRLRRFISEDSRKACWDDIERQHGGRTTFNFSIYPGCPVYARNIEDGRLVSMEAHRGEIVGQLDYLPTNGSKEKRGVGVCLPVGAEKDVYCLELGDSAMLLLRRAPGTSDAYQRVGVCLGYTNRKGFFYGCETRKILLC</sequence>
<evidence type="ECO:0000313" key="2">
    <source>
        <dbReference type="EMBL" id="KAK1761508.1"/>
    </source>
</evidence>
<reference evidence="2" key="1">
    <citation type="submission" date="2023-06" db="EMBL/GenBank/DDBJ databases">
        <title>Genome-scale phylogeny and comparative genomics of the fungal order Sordariales.</title>
        <authorList>
            <consortium name="Lawrence Berkeley National Laboratory"/>
            <person name="Hensen N."/>
            <person name="Bonometti L."/>
            <person name="Westerberg I."/>
            <person name="Brannstrom I.O."/>
            <person name="Guillou S."/>
            <person name="Cros-Aarteil S."/>
            <person name="Calhoun S."/>
            <person name="Haridas S."/>
            <person name="Kuo A."/>
            <person name="Mondo S."/>
            <person name="Pangilinan J."/>
            <person name="Riley R."/>
            <person name="Labutti K."/>
            <person name="Andreopoulos B."/>
            <person name="Lipzen A."/>
            <person name="Chen C."/>
            <person name="Yanf M."/>
            <person name="Daum C."/>
            <person name="Ng V."/>
            <person name="Clum A."/>
            <person name="Steindorff A."/>
            <person name="Ohm R."/>
            <person name="Martin F."/>
            <person name="Silar P."/>
            <person name="Natvig D."/>
            <person name="Lalanne C."/>
            <person name="Gautier V."/>
            <person name="Ament-Velasquez S.L."/>
            <person name="Kruys A."/>
            <person name="Hutchinson M.I."/>
            <person name="Powell A.J."/>
            <person name="Barry K."/>
            <person name="Miller A.N."/>
            <person name="Grigoriev I.V."/>
            <person name="Debuchy R."/>
            <person name="Gladieux P."/>
            <person name="Thoren M.H."/>
            <person name="Johannesson H."/>
        </authorList>
    </citation>
    <scope>NUCLEOTIDE SEQUENCE</scope>
    <source>
        <strain evidence="2">PSN4</strain>
    </source>
</reference>
<proteinExistence type="predicted"/>
<accession>A0AAJ0BQE8</accession>
<dbReference type="Pfam" id="PF06985">
    <property type="entry name" value="HET"/>
    <property type="match status" value="1"/>
</dbReference>
<dbReference type="AlphaFoldDB" id="A0AAJ0BQE8"/>